<dbReference type="EMBL" id="LWDP01000026">
    <property type="protein sequence ID" value="ORD94273.1"/>
    <property type="molecule type" value="Genomic_DNA"/>
</dbReference>
<dbReference type="PROSITE" id="PS50222">
    <property type="entry name" value="EF_HAND_2"/>
    <property type="match status" value="1"/>
</dbReference>
<reference evidence="3 4" key="1">
    <citation type="journal article" date="2017" name="Environ. Microbiol.">
        <title>Decay of the glycolytic pathway and adaptation to intranuclear parasitism within Enterocytozoonidae microsporidia.</title>
        <authorList>
            <person name="Wiredu Boakye D."/>
            <person name="Jaroenlak P."/>
            <person name="Prachumwat A."/>
            <person name="Williams T.A."/>
            <person name="Bateman K.S."/>
            <person name="Itsathitphaisarn O."/>
            <person name="Sritunyalucksana K."/>
            <person name="Paszkiewicz K.H."/>
            <person name="Moore K.A."/>
            <person name="Stentiford G.D."/>
            <person name="Williams B.A."/>
        </authorList>
    </citation>
    <scope>NUCLEOTIDE SEQUENCE [LARGE SCALE GENOMIC DNA]</scope>
    <source>
        <strain evidence="3 4">GB1</strain>
    </source>
</reference>
<accession>A0A1Y1S769</accession>
<dbReference type="InterPro" id="IPR011992">
    <property type="entry name" value="EF-hand-dom_pair"/>
</dbReference>
<feature type="domain" description="EF-hand" evidence="2">
    <location>
        <begin position="68"/>
        <end position="103"/>
    </location>
</feature>
<gene>
    <name evidence="3" type="primary">MLRV</name>
    <name evidence="3" type="ORF">ECANGB1_926</name>
</gene>
<dbReference type="Gene3D" id="1.10.238.10">
    <property type="entry name" value="EF-hand"/>
    <property type="match status" value="1"/>
</dbReference>
<name>A0A1Y1S769_9MICR</name>
<dbReference type="VEuPathDB" id="MicrosporidiaDB:ECANGB1_926"/>
<dbReference type="InterPro" id="IPR050230">
    <property type="entry name" value="CALM/Myosin/TropC-like"/>
</dbReference>
<dbReference type="Pfam" id="PF13499">
    <property type="entry name" value="EF-hand_7"/>
    <property type="match status" value="1"/>
</dbReference>
<sequence>MGPNDVEVAKIFKMFANEDQKILQRDIKTTLKCLGYVLKESHNVPNRNVSLEEFKQIVNDLKTSKEIYSKENIDEAFRSLDPNNSGYIKAKDLRMILLEGVEGMTNEEINDFFVIFPPNARGEVSYKVLIEKLYTNEDNE</sequence>
<dbReference type="AlphaFoldDB" id="A0A1Y1S769"/>
<organism evidence="3 4">
    <name type="scientific">Enterospora canceri</name>
    <dbReference type="NCBI Taxonomy" id="1081671"/>
    <lineage>
        <taxon>Eukaryota</taxon>
        <taxon>Fungi</taxon>
        <taxon>Fungi incertae sedis</taxon>
        <taxon>Microsporidia</taxon>
        <taxon>Enterocytozoonidae</taxon>
        <taxon>Enterospora</taxon>
    </lineage>
</organism>
<protein>
    <submittedName>
        <fullName evidence="3">MLRV</fullName>
    </submittedName>
</protein>
<evidence type="ECO:0000256" key="1">
    <source>
        <dbReference type="ARBA" id="ARBA00022737"/>
    </source>
</evidence>
<proteinExistence type="predicted"/>
<evidence type="ECO:0000313" key="3">
    <source>
        <dbReference type="EMBL" id="ORD94273.1"/>
    </source>
</evidence>
<keyword evidence="1" id="KW-0677">Repeat</keyword>
<dbReference type="OrthoDB" id="26525at2759"/>
<dbReference type="PANTHER" id="PTHR23048">
    <property type="entry name" value="MYOSIN LIGHT CHAIN 1, 3"/>
    <property type="match status" value="1"/>
</dbReference>
<keyword evidence="4" id="KW-1185">Reference proteome</keyword>
<evidence type="ECO:0000259" key="2">
    <source>
        <dbReference type="PROSITE" id="PS50222"/>
    </source>
</evidence>
<dbReference type="Proteomes" id="UP000192639">
    <property type="component" value="Unassembled WGS sequence"/>
</dbReference>
<comment type="caution">
    <text evidence="3">The sequence shown here is derived from an EMBL/GenBank/DDBJ whole genome shotgun (WGS) entry which is preliminary data.</text>
</comment>
<dbReference type="GO" id="GO:0005509">
    <property type="term" value="F:calcium ion binding"/>
    <property type="evidence" value="ECO:0007669"/>
    <property type="project" value="InterPro"/>
</dbReference>
<dbReference type="GO" id="GO:0016460">
    <property type="term" value="C:myosin II complex"/>
    <property type="evidence" value="ECO:0007669"/>
    <property type="project" value="TreeGrafter"/>
</dbReference>
<dbReference type="PANTHER" id="PTHR23048:SF0">
    <property type="entry name" value="CALMODULIN LIKE 3"/>
    <property type="match status" value="1"/>
</dbReference>
<dbReference type="SUPFAM" id="SSF47473">
    <property type="entry name" value="EF-hand"/>
    <property type="match status" value="1"/>
</dbReference>
<evidence type="ECO:0000313" key="4">
    <source>
        <dbReference type="Proteomes" id="UP000192639"/>
    </source>
</evidence>
<dbReference type="InterPro" id="IPR002048">
    <property type="entry name" value="EF_hand_dom"/>
</dbReference>